<dbReference type="SUPFAM" id="SSF56954">
    <property type="entry name" value="Outer membrane efflux proteins (OEP)"/>
    <property type="match status" value="1"/>
</dbReference>
<comment type="caution">
    <text evidence="1">The sequence shown here is derived from an EMBL/GenBank/DDBJ whole genome shotgun (WGS) entry which is preliminary data.</text>
</comment>
<name>A0ABX9Q5D2_9BACT</name>
<keyword evidence="2" id="KW-1185">Reference proteome</keyword>
<dbReference type="Proteomes" id="UP000278907">
    <property type="component" value="Unassembled WGS sequence"/>
</dbReference>
<gene>
    <name evidence="1" type="ORF">D7Y13_43800</name>
</gene>
<proteinExistence type="predicted"/>
<accession>A0ABX9Q5D2</accession>
<evidence type="ECO:0000313" key="1">
    <source>
        <dbReference type="EMBL" id="RKH78443.1"/>
    </source>
</evidence>
<evidence type="ECO:0008006" key="3">
    <source>
        <dbReference type="Google" id="ProtNLM"/>
    </source>
</evidence>
<reference evidence="1 2" key="1">
    <citation type="submission" date="2018-09" db="EMBL/GenBank/DDBJ databases">
        <authorList>
            <person name="Livingstone P.G."/>
            <person name="Whitworth D.E."/>
        </authorList>
    </citation>
    <scope>NUCLEOTIDE SEQUENCE [LARGE SCALE GENOMIC DNA]</scope>
    <source>
        <strain evidence="1 2">CA031B</strain>
    </source>
</reference>
<dbReference type="Gene3D" id="1.20.1600.10">
    <property type="entry name" value="Outer membrane efflux proteins (OEP)"/>
    <property type="match status" value="1"/>
</dbReference>
<evidence type="ECO:0000313" key="2">
    <source>
        <dbReference type="Proteomes" id="UP000278907"/>
    </source>
</evidence>
<organism evidence="1 2">
    <name type="scientific">Corallococcus praedator</name>
    <dbReference type="NCBI Taxonomy" id="2316724"/>
    <lineage>
        <taxon>Bacteria</taxon>
        <taxon>Pseudomonadati</taxon>
        <taxon>Myxococcota</taxon>
        <taxon>Myxococcia</taxon>
        <taxon>Myxococcales</taxon>
        <taxon>Cystobacterineae</taxon>
        <taxon>Myxococcaceae</taxon>
        <taxon>Corallococcus</taxon>
    </lineage>
</organism>
<feature type="non-terminal residue" evidence="1">
    <location>
        <position position="139"/>
    </location>
</feature>
<sequence length="139" mass="15325">MRSRAETTSSEPTITLEEAYERTLASDQSIKIAGYEIRKANLLPWSALTRLGPQLSGNLSYDRAQQTSSGRSPAITSDGFITSSPRRGFTKGETRNIGASLEQPLVDFTVFPAFRLGRLSATVAQLEHRFTIRETLFGV</sequence>
<protein>
    <recommendedName>
        <fullName evidence="3">TonB-dependent receptor</fullName>
    </recommendedName>
</protein>
<dbReference type="EMBL" id="RAWI01001211">
    <property type="protein sequence ID" value="RKH78443.1"/>
    <property type="molecule type" value="Genomic_DNA"/>
</dbReference>